<name>A0A068WRX8_ECHGR</name>
<dbReference type="EMBL" id="LK028581">
    <property type="protein sequence ID" value="CDS20418.1"/>
    <property type="molecule type" value="Genomic_DNA"/>
</dbReference>
<dbReference type="SUPFAM" id="SSF57667">
    <property type="entry name" value="beta-beta-alpha zinc fingers"/>
    <property type="match status" value="1"/>
</dbReference>
<evidence type="ECO:0000313" key="5">
    <source>
        <dbReference type="WBParaSite" id="EgrG_001107300"/>
    </source>
</evidence>
<dbReference type="InterPro" id="IPR036236">
    <property type="entry name" value="Znf_C2H2_sf"/>
</dbReference>
<keyword evidence="1" id="KW-0863">Zinc-finger</keyword>
<feature type="domain" description="C2H2-type" evidence="2">
    <location>
        <begin position="32"/>
        <end position="60"/>
    </location>
</feature>
<reference evidence="5" key="3">
    <citation type="submission" date="2020-10" db="UniProtKB">
        <authorList>
            <consortium name="WormBaseParasite"/>
        </authorList>
    </citation>
    <scope>IDENTIFICATION</scope>
</reference>
<evidence type="ECO:0000313" key="3">
    <source>
        <dbReference type="EMBL" id="CDS20418.1"/>
    </source>
</evidence>
<evidence type="ECO:0000256" key="1">
    <source>
        <dbReference type="PROSITE-ProRule" id="PRU00042"/>
    </source>
</evidence>
<dbReference type="GO" id="GO:0008270">
    <property type="term" value="F:zinc ion binding"/>
    <property type="evidence" value="ECO:0007669"/>
    <property type="project" value="UniProtKB-KW"/>
</dbReference>
<dbReference type="InterPro" id="IPR013087">
    <property type="entry name" value="Znf_C2H2_type"/>
</dbReference>
<gene>
    <name evidence="3" type="ORF">EgrG_001107300</name>
</gene>
<evidence type="ECO:0000313" key="4">
    <source>
        <dbReference type="Proteomes" id="UP000492820"/>
    </source>
</evidence>
<dbReference type="Gene3D" id="3.30.160.60">
    <property type="entry name" value="Classic Zinc Finger"/>
    <property type="match status" value="1"/>
</dbReference>
<dbReference type="PROSITE" id="PS50157">
    <property type="entry name" value="ZINC_FINGER_C2H2_2"/>
    <property type="match status" value="2"/>
</dbReference>
<protein>
    <submittedName>
        <fullName evidence="5">C2H2-type domain-containing protein</fullName>
    </submittedName>
</protein>
<feature type="domain" description="C2H2-type" evidence="2">
    <location>
        <begin position="3"/>
        <end position="27"/>
    </location>
</feature>
<keyword evidence="1" id="KW-0479">Metal-binding</keyword>
<proteinExistence type="predicted"/>
<dbReference type="AlphaFoldDB" id="A0A068WRX8"/>
<sequence length="163" mass="18730">MALVCPICSQRFRYHHQLRTHFEAAHTELGRFACNSCRCSYRFLSCLQNHRNIWHNGPPTCLNERSLLIDYFFSLAVESQQMEFQLTSFIPEFSPPSAVLKFTPLDVPGCENCDVFYCARMFLSDIKEGDGTSVRIDSTTPSLLQPAVHHFPFISPRHGKSRQ</sequence>
<evidence type="ECO:0000259" key="2">
    <source>
        <dbReference type="PROSITE" id="PS50157"/>
    </source>
</evidence>
<reference evidence="3" key="2">
    <citation type="submission" date="2014-06" db="EMBL/GenBank/DDBJ databases">
        <authorList>
            <person name="Aslett M."/>
        </authorList>
    </citation>
    <scope>NUCLEOTIDE SEQUENCE</scope>
</reference>
<reference evidence="3 4" key="1">
    <citation type="journal article" date="2013" name="Nature">
        <title>The genomes of four tapeworm species reveal adaptations to parasitism.</title>
        <authorList>
            <person name="Tsai I.J."/>
            <person name="Zarowiecki M."/>
            <person name="Holroyd N."/>
            <person name="Garciarrubio A."/>
            <person name="Sanchez-Flores A."/>
            <person name="Brooks K.L."/>
            <person name="Tracey A."/>
            <person name="Bobes R.J."/>
            <person name="Fragoso G."/>
            <person name="Sciutto E."/>
            <person name="Aslett M."/>
            <person name="Beasley H."/>
            <person name="Bennett H.M."/>
            <person name="Cai J."/>
            <person name="Camicia F."/>
            <person name="Clark R."/>
            <person name="Cucher M."/>
            <person name="De Silva N."/>
            <person name="Day T.A."/>
            <person name="Deplazes P."/>
            <person name="Estrada K."/>
            <person name="Fernandez C."/>
            <person name="Holland P.W."/>
            <person name="Hou J."/>
            <person name="Hu S."/>
            <person name="Huckvale T."/>
            <person name="Hung S.S."/>
            <person name="Kamenetzky L."/>
            <person name="Keane J.A."/>
            <person name="Kiss F."/>
            <person name="Koziol U."/>
            <person name="Lambert O."/>
            <person name="Liu K."/>
            <person name="Luo X."/>
            <person name="Luo Y."/>
            <person name="Macchiaroli N."/>
            <person name="Nichol S."/>
            <person name="Paps J."/>
            <person name="Parkinson J."/>
            <person name="Pouchkina-Stantcheva N."/>
            <person name="Riddiford N."/>
            <person name="Rosenzvit M."/>
            <person name="Salinas G."/>
            <person name="Wasmuth J.D."/>
            <person name="Zamanian M."/>
            <person name="Zheng Y."/>
            <person name="Cai X."/>
            <person name="Soberon X."/>
            <person name="Olson P.D."/>
            <person name="Laclette J.P."/>
            <person name="Brehm K."/>
            <person name="Berriman M."/>
            <person name="Garciarrubio A."/>
            <person name="Bobes R.J."/>
            <person name="Fragoso G."/>
            <person name="Sanchez-Flores A."/>
            <person name="Estrada K."/>
            <person name="Cevallos M.A."/>
            <person name="Morett E."/>
            <person name="Gonzalez V."/>
            <person name="Portillo T."/>
            <person name="Ochoa-Leyva A."/>
            <person name="Jose M.V."/>
            <person name="Sciutto E."/>
            <person name="Landa A."/>
            <person name="Jimenez L."/>
            <person name="Valdes V."/>
            <person name="Carrero J.C."/>
            <person name="Larralde C."/>
            <person name="Morales-Montor J."/>
            <person name="Limon-Lason J."/>
            <person name="Soberon X."/>
            <person name="Laclette J.P."/>
        </authorList>
    </citation>
    <scope>NUCLEOTIDE SEQUENCE [LARGE SCALE GENOMIC DNA]</scope>
</reference>
<accession>A0A068WRX8</accession>
<dbReference type="PROSITE" id="PS00028">
    <property type="entry name" value="ZINC_FINGER_C2H2_1"/>
    <property type="match status" value="2"/>
</dbReference>
<dbReference type="OrthoDB" id="6306117at2759"/>
<dbReference type="WBParaSite" id="EgrG_001107300">
    <property type="protein sequence ID" value="EgrG_001107300"/>
    <property type="gene ID" value="EgrG_001107300"/>
</dbReference>
<organism evidence="3">
    <name type="scientific">Echinococcus granulosus</name>
    <name type="common">Hydatid tapeworm</name>
    <dbReference type="NCBI Taxonomy" id="6210"/>
    <lineage>
        <taxon>Eukaryota</taxon>
        <taxon>Metazoa</taxon>
        <taxon>Spiralia</taxon>
        <taxon>Lophotrochozoa</taxon>
        <taxon>Platyhelminthes</taxon>
        <taxon>Cestoda</taxon>
        <taxon>Eucestoda</taxon>
        <taxon>Cyclophyllidea</taxon>
        <taxon>Taeniidae</taxon>
        <taxon>Echinococcus</taxon>
        <taxon>Echinococcus granulosus group</taxon>
    </lineage>
</organism>
<keyword evidence="1" id="KW-0862">Zinc</keyword>
<dbReference type="Proteomes" id="UP000492820">
    <property type="component" value="Unassembled WGS sequence"/>
</dbReference>